<dbReference type="Proteomes" id="UP001476798">
    <property type="component" value="Unassembled WGS sequence"/>
</dbReference>
<proteinExistence type="predicted"/>
<reference evidence="1 2" key="1">
    <citation type="submission" date="2021-06" db="EMBL/GenBank/DDBJ databases">
        <authorList>
            <person name="Palmer J.M."/>
        </authorList>
    </citation>
    <scope>NUCLEOTIDE SEQUENCE [LARGE SCALE GENOMIC DNA]</scope>
    <source>
        <strain evidence="1 2">GA_2019</strain>
        <tissue evidence="1">Muscle</tissue>
    </source>
</reference>
<name>A0ABV0MEJ6_9TELE</name>
<evidence type="ECO:0000313" key="2">
    <source>
        <dbReference type="Proteomes" id="UP001476798"/>
    </source>
</evidence>
<keyword evidence="2" id="KW-1185">Reference proteome</keyword>
<sequence>LSLTRQPLGLPRVPSLCIQHGLESKALSANTPSQHEQQGGYALRLAHQPILSCNSRGEVAGGRYRSILPRFSGREAAKKQGQTNGSGTSASRGTGLLGKLQFPGEPLCHVLRLSVTRPGCLCRSSSRRAKPGLTWNEPGISGSVGNFIYTWLIGTVGLWAVVTEGYGYRCASLLPCATRQNWA</sequence>
<organism evidence="1 2">
    <name type="scientific">Goodea atripinnis</name>
    <dbReference type="NCBI Taxonomy" id="208336"/>
    <lineage>
        <taxon>Eukaryota</taxon>
        <taxon>Metazoa</taxon>
        <taxon>Chordata</taxon>
        <taxon>Craniata</taxon>
        <taxon>Vertebrata</taxon>
        <taxon>Euteleostomi</taxon>
        <taxon>Actinopterygii</taxon>
        <taxon>Neopterygii</taxon>
        <taxon>Teleostei</taxon>
        <taxon>Neoteleostei</taxon>
        <taxon>Acanthomorphata</taxon>
        <taxon>Ovalentaria</taxon>
        <taxon>Atherinomorphae</taxon>
        <taxon>Cyprinodontiformes</taxon>
        <taxon>Goodeidae</taxon>
        <taxon>Goodea</taxon>
    </lineage>
</organism>
<gene>
    <name evidence="1" type="ORF">GOODEAATRI_001652</name>
</gene>
<accession>A0ABV0MEJ6</accession>
<feature type="non-terminal residue" evidence="1">
    <location>
        <position position="1"/>
    </location>
</feature>
<comment type="caution">
    <text evidence="1">The sequence shown here is derived from an EMBL/GenBank/DDBJ whole genome shotgun (WGS) entry which is preliminary data.</text>
</comment>
<protein>
    <submittedName>
        <fullName evidence="1">Uncharacterized protein</fullName>
    </submittedName>
</protein>
<evidence type="ECO:0000313" key="1">
    <source>
        <dbReference type="EMBL" id="MEQ2157417.1"/>
    </source>
</evidence>
<dbReference type="EMBL" id="JAHRIO010000052">
    <property type="protein sequence ID" value="MEQ2157417.1"/>
    <property type="molecule type" value="Genomic_DNA"/>
</dbReference>